<dbReference type="Gene3D" id="2.130.10.10">
    <property type="entry name" value="YVTN repeat-like/Quinoprotein amine dehydrogenase"/>
    <property type="match status" value="1"/>
</dbReference>
<dbReference type="InterPro" id="IPR037590">
    <property type="entry name" value="WDR24"/>
</dbReference>
<keyword evidence="9 11" id="KW-0863">Zinc-finger</keyword>
<dbReference type="EMBL" id="LGST01000029">
    <property type="protein sequence ID" value="KND98870.1"/>
    <property type="molecule type" value="Genomic_DNA"/>
</dbReference>
<feature type="compositionally biased region" description="Low complexity" evidence="13">
    <location>
        <begin position="832"/>
        <end position="843"/>
    </location>
</feature>
<dbReference type="InterPro" id="IPR019775">
    <property type="entry name" value="WD40_repeat_CS"/>
</dbReference>
<dbReference type="InterPro" id="IPR015943">
    <property type="entry name" value="WD40/YVTN_repeat-like_dom_sf"/>
</dbReference>
<dbReference type="PROSITE" id="PS50089">
    <property type="entry name" value="ZF_RING_2"/>
    <property type="match status" value="1"/>
</dbReference>
<dbReference type="VEuPathDB" id="FungiDB:B9J08_001245"/>
<name>A0A0L0NYV0_CANAR</name>
<dbReference type="VEuPathDB" id="FungiDB:CJI96_0003089"/>
<keyword evidence="6 12" id="KW-0853">WD repeat</keyword>
<dbReference type="InterPro" id="IPR001680">
    <property type="entry name" value="WD40_rpt"/>
</dbReference>
<feature type="compositionally biased region" description="Basic and acidic residues" evidence="13">
    <location>
        <begin position="958"/>
        <end position="974"/>
    </location>
</feature>
<accession>A0A0L0NYV0</accession>
<dbReference type="SUPFAM" id="SSF50978">
    <property type="entry name" value="WD40 repeat-like"/>
    <property type="match status" value="1"/>
</dbReference>
<dbReference type="PANTHER" id="PTHR46200:SF1">
    <property type="entry name" value="GATOR COMPLEX PROTEIN WDR24"/>
    <property type="match status" value="1"/>
</dbReference>
<dbReference type="GO" id="GO:0005774">
    <property type="term" value="C:vacuolar membrane"/>
    <property type="evidence" value="ECO:0007669"/>
    <property type="project" value="TreeGrafter"/>
</dbReference>
<dbReference type="Proteomes" id="UP000037122">
    <property type="component" value="Unassembled WGS sequence"/>
</dbReference>
<dbReference type="AlphaFoldDB" id="A0A0L0NYV0"/>
<dbReference type="VEuPathDB" id="FungiDB:CJI97_001361"/>
<evidence type="ECO:0000256" key="9">
    <source>
        <dbReference type="ARBA" id="ARBA00022771"/>
    </source>
</evidence>
<evidence type="ECO:0000256" key="8">
    <source>
        <dbReference type="ARBA" id="ARBA00022737"/>
    </source>
</evidence>
<comment type="subcellular location">
    <subcellularLocation>
        <location evidence="2">Vacuole</location>
    </subcellularLocation>
</comment>
<feature type="repeat" description="WD" evidence="12">
    <location>
        <begin position="157"/>
        <end position="192"/>
    </location>
</feature>
<keyword evidence="5" id="KW-0926">Vacuole</keyword>
<dbReference type="VEuPathDB" id="FungiDB:CJJ09_003500"/>
<dbReference type="PANTHER" id="PTHR46200">
    <property type="entry name" value="GATOR COMPLEX PROTEIN WDR24"/>
    <property type="match status" value="1"/>
</dbReference>
<dbReference type="InterPro" id="IPR049566">
    <property type="entry name" value="WDR59_RTC1-like_RING_Znf"/>
</dbReference>
<dbReference type="GO" id="GO:0016239">
    <property type="term" value="P:positive regulation of macroautophagy"/>
    <property type="evidence" value="ECO:0007669"/>
    <property type="project" value="TreeGrafter"/>
</dbReference>
<evidence type="ECO:0000256" key="12">
    <source>
        <dbReference type="PROSITE-ProRule" id="PRU00221"/>
    </source>
</evidence>
<evidence type="ECO:0000256" key="13">
    <source>
        <dbReference type="SAM" id="MobiDB-lite"/>
    </source>
</evidence>
<evidence type="ECO:0000256" key="10">
    <source>
        <dbReference type="ARBA" id="ARBA00022833"/>
    </source>
</evidence>
<dbReference type="Pfam" id="PF00400">
    <property type="entry name" value="WD40"/>
    <property type="match status" value="2"/>
</dbReference>
<dbReference type="InterPro" id="IPR001841">
    <property type="entry name" value="Znf_RING"/>
</dbReference>
<evidence type="ECO:0000313" key="15">
    <source>
        <dbReference type="EMBL" id="KND98870.1"/>
    </source>
</evidence>
<comment type="function">
    <text evidence="1">May be involved in a process influencing telomere capping.</text>
</comment>
<feature type="region of interest" description="Disordered" evidence="13">
    <location>
        <begin position="552"/>
        <end position="599"/>
    </location>
</feature>
<feature type="compositionally biased region" description="Polar residues" evidence="13">
    <location>
        <begin position="567"/>
        <end position="590"/>
    </location>
</feature>
<feature type="region of interest" description="Disordered" evidence="13">
    <location>
        <begin position="957"/>
        <end position="976"/>
    </location>
</feature>
<keyword evidence="7" id="KW-0479">Metal-binding</keyword>
<reference evidence="16" key="1">
    <citation type="journal article" date="2015" name="BMC Genomics">
        <title>Draft genome of a commonly misdiagnosed multidrug resistant pathogen Candida auris.</title>
        <authorList>
            <person name="Chatterjee S."/>
            <person name="Alampalli S.V."/>
            <person name="Nageshan R.K."/>
            <person name="Chettiar S.T."/>
            <person name="Joshi S."/>
            <person name="Tatu U.S."/>
        </authorList>
    </citation>
    <scope>NUCLEOTIDE SEQUENCE [LARGE SCALE GENOMIC DNA]</scope>
    <source>
        <strain evidence="16">6684</strain>
    </source>
</reference>
<evidence type="ECO:0000256" key="5">
    <source>
        <dbReference type="ARBA" id="ARBA00022554"/>
    </source>
</evidence>
<dbReference type="GO" id="GO:0008270">
    <property type="term" value="F:zinc ion binding"/>
    <property type="evidence" value="ECO:0007669"/>
    <property type="project" value="UniProtKB-KW"/>
</dbReference>
<dbReference type="PROSITE" id="PS50294">
    <property type="entry name" value="WD_REPEATS_REGION"/>
    <property type="match status" value="2"/>
</dbReference>
<comment type="similarity">
    <text evidence="3">Belongs to the WD repeat RTC1 family.</text>
</comment>
<evidence type="ECO:0000256" key="3">
    <source>
        <dbReference type="ARBA" id="ARBA00008863"/>
    </source>
</evidence>
<dbReference type="VEuPathDB" id="FungiDB:CJJ07_003732"/>
<gene>
    <name evidence="15" type="ORF">QG37_04209</name>
</gene>
<sequence>MSNQLSLARFAFNIYGSLNQAELPRQKTPDLLRLKLLKKFTYSCEREITCVSQLRHPLGRINTSYYDASSPVPSHHVVIGGKNYLKLLALNADQNLVLADINIVDPTPLKRFHSSPRLFNVNTLKCNGDMVACGLTDGTVSIFQVSAAGKARLAHKFSDHKRVINSLDFVELDQILLSGSQDGTIKLWDLRTYNQKPVLKLRSSQHSDPVRACQYSPYSRSRGRMTVLSAHDSGSLCKFDFRYPANTSLGALTERKWTFHTGPALSLHIHPEREYVLTGGRDRKICLWDYEDSAAHHSVSPKVIMNAYGPVMKVRWSDIPDTDQGGFQASSASSSRHNSLDFSEDSSASSALHKYDFACSYLNDDPTITVFNLKRKFIPKEVVTTSTGKPVQNFIWAHNFQNERKLWTITKSNVFVSYNLTRYEDEGLNISRPLEELTSVATAWSPGYTNISFTNQDKNDFNIDSLDGTLNNEVEYLDTSPYTDDQIIEEALIEKDLEHQSSSVSLDSKYRGSVTSIPNASNFIFQKSPKDRPLLVRLSTYNPSSPMFKSPSPNFHSHFNQHMEPSETYSSTHTATNSMHLSRPSLTRNPSQSTQGSGSLSLFQPPSLLHSALQNKKVGQLSILPSPYFVSVCLPIPLNDEYVFEYLACEYYHTVPDGSSLAMVCQLNAQIAAMVQRYRDCQVWRMLGISLEQNESDASLGENALDKEVTELKPDFIDTKFPDLQKSPEEASINSDLGNICGSYDLNSTQSTHFKRSESGASVHNMAILSSSKESTSEFGGISPRNPHPSKVNSSNDDESDEAAHKEEQLLEKKGEKQESKKKLSADETKARPSSLPRRSTSSDIVKNSTTKKAPVRKTSYSAFSSGNSPRPTGMSFGPSHDIDNENLHVFSANSYSSSGYQASDGRYSSSAHTMNSRGRLSFSSVRASPVHPHHGFKPRSADGYKGANTLVAQPSLDKVEESSVKSSGKKESGLTKAIQESELALKDQVREEEPDKPWSLVNLLEKALVFARDQGDLVLCSTLILLFYGHLKSFEHKVMNRIACLECLGLYVESLKRKELFTEATDVVKRAPIGLREDLSLHASKDVDMRFYCCWCKKLLTNERTKNMYIGDHSDRFGYWYCDECCRKQLNCVFCNEPCKGLTVVVSLKCGHSGHFGCLQEWYLVEQNQECPAGCDET</sequence>
<comment type="caution">
    <text evidence="15">The sequence shown here is derived from an EMBL/GenBank/DDBJ whole genome shotgun (WGS) entry which is preliminary data.</text>
</comment>
<dbReference type="GO" id="GO:0061700">
    <property type="term" value="C:GATOR2 complex"/>
    <property type="evidence" value="ECO:0007669"/>
    <property type="project" value="TreeGrafter"/>
</dbReference>
<dbReference type="Pfam" id="PF17120">
    <property type="entry name" value="zf-RING_16"/>
    <property type="match status" value="1"/>
</dbReference>
<evidence type="ECO:0000256" key="1">
    <source>
        <dbReference type="ARBA" id="ARBA00002738"/>
    </source>
</evidence>
<dbReference type="PROSITE" id="PS50082">
    <property type="entry name" value="WD_REPEATS_2"/>
    <property type="match status" value="2"/>
</dbReference>
<feature type="region of interest" description="Disordered" evidence="13">
    <location>
        <begin position="772"/>
        <end position="882"/>
    </location>
</feature>
<dbReference type="InterPro" id="IPR036322">
    <property type="entry name" value="WD40_repeat_dom_sf"/>
</dbReference>
<evidence type="ECO:0000256" key="6">
    <source>
        <dbReference type="ARBA" id="ARBA00022574"/>
    </source>
</evidence>
<evidence type="ECO:0000256" key="11">
    <source>
        <dbReference type="PROSITE-ProRule" id="PRU00175"/>
    </source>
</evidence>
<feature type="repeat" description="WD" evidence="12">
    <location>
        <begin position="257"/>
        <end position="298"/>
    </location>
</feature>
<proteinExistence type="inferred from homology"/>
<dbReference type="CDD" id="cd16488">
    <property type="entry name" value="mRING-H2-C3H3C2_Mio-like"/>
    <property type="match status" value="1"/>
</dbReference>
<evidence type="ECO:0000259" key="14">
    <source>
        <dbReference type="PROSITE" id="PS50089"/>
    </source>
</evidence>
<evidence type="ECO:0000256" key="2">
    <source>
        <dbReference type="ARBA" id="ARBA00004116"/>
    </source>
</evidence>
<evidence type="ECO:0000256" key="4">
    <source>
        <dbReference type="ARBA" id="ARBA00015098"/>
    </source>
</evidence>
<evidence type="ECO:0000256" key="7">
    <source>
        <dbReference type="ARBA" id="ARBA00022723"/>
    </source>
</evidence>
<dbReference type="GO" id="GO:1904263">
    <property type="term" value="P:positive regulation of TORC1 signaling"/>
    <property type="evidence" value="ECO:0007669"/>
    <property type="project" value="TreeGrafter"/>
</dbReference>
<dbReference type="PROSITE" id="PS00678">
    <property type="entry name" value="WD_REPEATS_1"/>
    <property type="match status" value="1"/>
</dbReference>
<feature type="compositionally biased region" description="Basic and acidic residues" evidence="13">
    <location>
        <begin position="802"/>
        <end position="831"/>
    </location>
</feature>
<dbReference type="VEuPathDB" id="FungiDB:QG37_04209"/>
<dbReference type="SMART" id="SM00320">
    <property type="entry name" value="WD40"/>
    <property type="match status" value="4"/>
</dbReference>
<dbReference type="GO" id="GO:0005829">
    <property type="term" value="C:cytosol"/>
    <property type="evidence" value="ECO:0007669"/>
    <property type="project" value="TreeGrafter"/>
</dbReference>
<feature type="compositionally biased region" description="Polar residues" evidence="13">
    <location>
        <begin position="859"/>
        <end position="871"/>
    </location>
</feature>
<protein>
    <recommendedName>
        <fullName evidence="4">Restriction of telomere capping protein 1</fullName>
    </recommendedName>
</protein>
<keyword evidence="10" id="KW-0862">Zinc</keyword>
<keyword evidence="8" id="KW-0677">Repeat</keyword>
<organism evidence="15 16">
    <name type="scientific">Candidozyma auris</name>
    <name type="common">Yeast</name>
    <name type="synonym">Candida auris</name>
    <dbReference type="NCBI Taxonomy" id="498019"/>
    <lineage>
        <taxon>Eukaryota</taxon>
        <taxon>Fungi</taxon>
        <taxon>Dikarya</taxon>
        <taxon>Ascomycota</taxon>
        <taxon>Saccharomycotina</taxon>
        <taxon>Pichiomycetes</taxon>
        <taxon>Metschnikowiaceae</taxon>
        <taxon>Candidozyma</taxon>
    </lineage>
</organism>
<evidence type="ECO:0000313" key="16">
    <source>
        <dbReference type="Proteomes" id="UP000037122"/>
    </source>
</evidence>
<feature type="domain" description="RING-type" evidence="14">
    <location>
        <begin position="1133"/>
        <end position="1173"/>
    </location>
</feature>